<dbReference type="Pfam" id="PF13860">
    <property type="entry name" value="FlgD_ig"/>
    <property type="match status" value="1"/>
</dbReference>
<evidence type="ECO:0000259" key="1">
    <source>
        <dbReference type="Pfam" id="PF13860"/>
    </source>
</evidence>
<name>A0A538T299_UNCEI</name>
<proteinExistence type="predicted"/>
<evidence type="ECO:0000313" key="2">
    <source>
        <dbReference type="EMBL" id="TMQ57761.1"/>
    </source>
</evidence>
<protein>
    <submittedName>
        <fullName evidence="2">T9SS type A sorting domain-containing protein</fullName>
    </submittedName>
</protein>
<organism evidence="2 3">
    <name type="scientific">Eiseniibacteriota bacterium</name>
    <dbReference type="NCBI Taxonomy" id="2212470"/>
    <lineage>
        <taxon>Bacteria</taxon>
        <taxon>Candidatus Eiseniibacteriota</taxon>
    </lineage>
</organism>
<dbReference type="GO" id="GO:0000272">
    <property type="term" value="P:polysaccharide catabolic process"/>
    <property type="evidence" value="ECO:0007669"/>
    <property type="project" value="InterPro"/>
</dbReference>
<dbReference type="Proteomes" id="UP000317716">
    <property type="component" value="Unassembled WGS sequence"/>
</dbReference>
<comment type="caution">
    <text evidence="2">The sequence shown here is derived from an EMBL/GenBank/DDBJ whole genome shotgun (WGS) entry which is preliminary data.</text>
</comment>
<dbReference type="AlphaFoldDB" id="A0A538T299"/>
<dbReference type="NCBIfam" id="TIGR04183">
    <property type="entry name" value="Por_Secre_tail"/>
    <property type="match status" value="1"/>
</dbReference>
<dbReference type="SUPFAM" id="SSF63446">
    <property type="entry name" value="Type I dockerin domain"/>
    <property type="match status" value="1"/>
</dbReference>
<dbReference type="InterPro" id="IPR036439">
    <property type="entry name" value="Dockerin_dom_sf"/>
</dbReference>
<dbReference type="EMBL" id="VBOS01000107">
    <property type="protein sequence ID" value="TMQ57761.1"/>
    <property type="molecule type" value="Genomic_DNA"/>
</dbReference>
<gene>
    <name evidence="2" type="ORF">E6K72_03405</name>
</gene>
<sequence length="586" mass="61506">MDHVQIGPPDGRTPPCVAPGDSIPVFIAGHFPNGCFTLAKVEVLPDDSMGPMPRSPGVRLTVEDCACCTIVCVDQPVRWSASIKLPPLPAFAYKLPVELVRTSCNSTIARFAAGYPYVVSDSCARRIGCILPSFDPGGAPNECDAQIGPGQPARLTLFLRSTTALSGLQGELALSDSTLHVTRLAAAGPAQGMRLRWAPTPRGARFALISDQGAPILPVPPNGPAPPVLEIEVEQGATAPTPVTLLDLVQLLAADGAGQEVPWCPTLAAGPSFRYAAYARICSGPRPVAHCDFNGDGREDIRDLVLMVRCLRDSALCGDSTAHFDCNRDGTFTLDDVLCCAGSILGQDCVACPPGETRDARDLKLGLGPPVGRLPSPGLPIRIEGGSTIGGARLTLRFPEDRYDVSGVDLAGAAPTWIHVTHVSGGRVVIGLIKAADAVVPETDIAFTLQLALKPGREPGGEVALESAELAAPDGVRLAANVPALRQPLGGAPRIALSENRPNPFAGSTRFAVTLDRPGLVEVGIYDLGGRRLVTLHRGELPAGTREFSWDGRLGDGARARDGVYFYRAAAGTETLARKLVLLQSP</sequence>
<feature type="domain" description="FlgD/Vpr Ig-like" evidence="1">
    <location>
        <begin position="505"/>
        <end position="572"/>
    </location>
</feature>
<reference evidence="2 3" key="1">
    <citation type="journal article" date="2019" name="Nat. Microbiol.">
        <title>Mediterranean grassland soil C-N compound turnover is dependent on rainfall and depth, and is mediated by genomically divergent microorganisms.</title>
        <authorList>
            <person name="Diamond S."/>
            <person name="Andeer P.F."/>
            <person name="Li Z."/>
            <person name="Crits-Christoph A."/>
            <person name="Burstein D."/>
            <person name="Anantharaman K."/>
            <person name="Lane K.R."/>
            <person name="Thomas B.C."/>
            <person name="Pan C."/>
            <person name="Northen T.R."/>
            <person name="Banfield J.F."/>
        </authorList>
    </citation>
    <scope>NUCLEOTIDE SEQUENCE [LARGE SCALE GENOMIC DNA]</scope>
    <source>
        <strain evidence="2">WS_2</strain>
    </source>
</reference>
<dbReference type="InterPro" id="IPR026444">
    <property type="entry name" value="Secre_tail"/>
</dbReference>
<dbReference type="Gene3D" id="2.60.40.4070">
    <property type="match status" value="1"/>
</dbReference>
<evidence type="ECO:0000313" key="3">
    <source>
        <dbReference type="Proteomes" id="UP000317716"/>
    </source>
</evidence>
<accession>A0A538T299</accession>
<dbReference type="Gene3D" id="1.10.1330.10">
    <property type="entry name" value="Dockerin domain"/>
    <property type="match status" value="1"/>
</dbReference>
<dbReference type="InterPro" id="IPR025965">
    <property type="entry name" value="FlgD/Vpr_Ig-like"/>
</dbReference>